<dbReference type="AlphaFoldDB" id="A0A1F6TCJ6"/>
<evidence type="ECO:0000313" key="4">
    <source>
        <dbReference type="Proteomes" id="UP000179344"/>
    </source>
</evidence>
<feature type="domain" description="Core" evidence="2">
    <location>
        <begin position="8"/>
        <end position="111"/>
    </location>
</feature>
<name>A0A1F6TCJ6_9PROT</name>
<proteinExistence type="inferred from homology"/>
<reference evidence="3 4" key="1">
    <citation type="journal article" date="2016" name="Nat. Commun.">
        <title>Thousands of microbial genomes shed light on interconnected biogeochemical processes in an aquifer system.</title>
        <authorList>
            <person name="Anantharaman K."/>
            <person name="Brown C.T."/>
            <person name="Hug L.A."/>
            <person name="Sharon I."/>
            <person name="Castelle C.J."/>
            <person name="Probst A.J."/>
            <person name="Thomas B.C."/>
            <person name="Singh A."/>
            <person name="Wilkins M.J."/>
            <person name="Karaoz U."/>
            <person name="Brodie E.L."/>
            <person name="Williams K.H."/>
            <person name="Hubbard S.S."/>
            <person name="Banfield J.F."/>
        </authorList>
    </citation>
    <scope>NUCLEOTIDE SEQUENCE [LARGE SCALE GENOMIC DNA]</scope>
</reference>
<sequence>MNGNAQGVTITGKAAAKLRELAAAENRQAVSLRIAAVRTRCMGGRGYTYSLEIEDSPAANDELSGHDGIEVCVDPASARYLAGAELDYVDTLPETGFKINNPNVVAKCPCGHHDIFE</sequence>
<dbReference type="PANTHER" id="PTHR10072">
    <property type="entry name" value="IRON-SULFUR CLUSTER ASSEMBLY PROTEIN"/>
    <property type="match status" value="1"/>
</dbReference>
<comment type="similarity">
    <text evidence="1">Belongs to the HesB/IscA family.</text>
</comment>
<dbReference type="PANTHER" id="PTHR10072:SF41">
    <property type="entry name" value="IRON-SULFUR CLUSTER ASSEMBLY 1 HOMOLOG, MITOCHONDRIAL"/>
    <property type="match status" value="1"/>
</dbReference>
<dbReference type="GO" id="GO:0005737">
    <property type="term" value="C:cytoplasm"/>
    <property type="evidence" value="ECO:0007669"/>
    <property type="project" value="TreeGrafter"/>
</dbReference>
<evidence type="ECO:0000256" key="1">
    <source>
        <dbReference type="ARBA" id="ARBA00006718"/>
    </source>
</evidence>
<organism evidence="3 4">
    <name type="scientific">Candidatus Muproteobacteria bacterium RBG_16_65_31</name>
    <dbReference type="NCBI Taxonomy" id="1817759"/>
    <lineage>
        <taxon>Bacteria</taxon>
        <taxon>Pseudomonadati</taxon>
        <taxon>Pseudomonadota</taxon>
        <taxon>Candidatus Muproteobacteria</taxon>
    </lineage>
</organism>
<protein>
    <recommendedName>
        <fullName evidence="2">Core domain-containing protein</fullName>
    </recommendedName>
</protein>
<dbReference type="SUPFAM" id="SSF89360">
    <property type="entry name" value="HesB-like domain"/>
    <property type="match status" value="1"/>
</dbReference>
<dbReference type="Proteomes" id="UP000179344">
    <property type="component" value="Unassembled WGS sequence"/>
</dbReference>
<dbReference type="NCBIfam" id="TIGR00049">
    <property type="entry name" value="iron-sulfur cluster assembly accessory protein"/>
    <property type="match status" value="1"/>
</dbReference>
<dbReference type="GO" id="GO:0051537">
    <property type="term" value="F:2 iron, 2 sulfur cluster binding"/>
    <property type="evidence" value="ECO:0007669"/>
    <property type="project" value="TreeGrafter"/>
</dbReference>
<dbReference type="InterPro" id="IPR050322">
    <property type="entry name" value="Fe-S_cluster_asmbl/transfer"/>
</dbReference>
<dbReference type="Pfam" id="PF01521">
    <property type="entry name" value="Fe-S_biosyn"/>
    <property type="match status" value="1"/>
</dbReference>
<comment type="caution">
    <text evidence="3">The sequence shown here is derived from an EMBL/GenBank/DDBJ whole genome shotgun (WGS) entry which is preliminary data.</text>
</comment>
<dbReference type="InterPro" id="IPR016092">
    <property type="entry name" value="ATAP"/>
</dbReference>
<evidence type="ECO:0000313" key="3">
    <source>
        <dbReference type="EMBL" id="OGI42858.1"/>
    </source>
</evidence>
<dbReference type="GO" id="GO:0016226">
    <property type="term" value="P:iron-sulfur cluster assembly"/>
    <property type="evidence" value="ECO:0007669"/>
    <property type="project" value="InterPro"/>
</dbReference>
<dbReference type="Gene3D" id="2.60.300.12">
    <property type="entry name" value="HesB-like domain"/>
    <property type="match status" value="1"/>
</dbReference>
<dbReference type="InterPro" id="IPR035903">
    <property type="entry name" value="HesB-like_dom_sf"/>
</dbReference>
<dbReference type="EMBL" id="MFST01000138">
    <property type="protein sequence ID" value="OGI42858.1"/>
    <property type="molecule type" value="Genomic_DNA"/>
</dbReference>
<gene>
    <name evidence="3" type="ORF">A2V92_00075</name>
</gene>
<accession>A0A1F6TCJ6</accession>
<dbReference type="InterPro" id="IPR000361">
    <property type="entry name" value="ATAP_core_dom"/>
</dbReference>
<evidence type="ECO:0000259" key="2">
    <source>
        <dbReference type="Pfam" id="PF01521"/>
    </source>
</evidence>